<keyword evidence="5" id="KW-1185">Reference proteome</keyword>
<evidence type="ECO:0000313" key="5">
    <source>
        <dbReference type="Proteomes" id="UP000444721"/>
    </source>
</evidence>
<keyword evidence="2" id="KW-0342">GTP-binding</keyword>
<dbReference type="Pfam" id="PF00071">
    <property type="entry name" value="Ras"/>
    <property type="match status" value="1"/>
</dbReference>
<dbReference type="GO" id="GO:0016020">
    <property type="term" value="C:membrane"/>
    <property type="evidence" value="ECO:0007669"/>
    <property type="project" value="InterPro"/>
</dbReference>
<dbReference type="VEuPathDB" id="AmoebaDB:NfTy_090340"/>
<protein>
    <submittedName>
        <fullName evidence="4">Uncharacterized protein</fullName>
    </submittedName>
</protein>
<proteinExistence type="predicted"/>
<name>A0A6A5BIU0_NAEFO</name>
<dbReference type="OMA" id="WRYPNSK"/>
<dbReference type="InterPro" id="IPR027417">
    <property type="entry name" value="P-loop_NTPase"/>
</dbReference>
<feature type="region of interest" description="Disordered" evidence="3">
    <location>
        <begin position="195"/>
        <end position="241"/>
    </location>
</feature>
<dbReference type="EMBL" id="VFQX01000052">
    <property type="protein sequence ID" value="KAF0974351.1"/>
    <property type="molecule type" value="Genomic_DNA"/>
</dbReference>
<comment type="caution">
    <text evidence="4">The sequence shown here is derived from an EMBL/GenBank/DDBJ whole genome shotgun (WGS) entry which is preliminary data.</text>
</comment>
<evidence type="ECO:0000313" key="4">
    <source>
        <dbReference type="EMBL" id="KAF0974351.1"/>
    </source>
</evidence>
<dbReference type="InterPro" id="IPR020849">
    <property type="entry name" value="Small_GTPase_Ras-type"/>
</dbReference>
<dbReference type="PROSITE" id="PS51419">
    <property type="entry name" value="RAB"/>
    <property type="match status" value="1"/>
</dbReference>
<evidence type="ECO:0000256" key="3">
    <source>
        <dbReference type="SAM" id="MobiDB-lite"/>
    </source>
</evidence>
<dbReference type="InterPro" id="IPR005225">
    <property type="entry name" value="Small_GTP-bd"/>
</dbReference>
<sequence>MPKNKDNINFYQVAICGDGGVGKTSVTIQYSQNKFEGEDVYDPTIESSFVVRRQYEDISLELEIVDTAGQDDYKALRYNYMNSCYGFIFVFDVTKAEQSILSLVPYVEQIRSIKADKYQPVAALNNLDFPCILLGNKCDLVNHIPEKTIQQIIQSTLKLECPVFYVSAKTRKNIEEAFQQFTRVLRVFETSQKNPEWKYPSHGKSSPSPRLGSSLSSSSLRSSSSSKTSKSSNSSAGRKKNIFASLASDDNGLDRFEDDGL</sequence>
<dbReference type="SMART" id="SM00174">
    <property type="entry name" value="RHO"/>
    <property type="match status" value="1"/>
</dbReference>
<keyword evidence="1" id="KW-0547">Nucleotide-binding</keyword>
<evidence type="ECO:0000256" key="1">
    <source>
        <dbReference type="ARBA" id="ARBA00022741"/>
    </source>
</evidence>
<dbReference type="SUPFAM" id="SSF52540">
    <property type="entry name" value="P-loop containing nucleoside triphosphate hydrolases"/>
    <property type="match status" value="1"/>
</dbReference>
<dbReference type="Proteomes" id="UP000444721">
    <property type="component" value="Unassembled WGS sequence"/>
</dbReference>
<dbReference type="PROSITE" id="PS51421">
    <property type="entry name" value="RAS"/>
    <property type="match status" value="1"/>
</dbReference>
<evidence type="ECO:0000256" key="2">
    <source>
        <dbReference type="ARBA" id="ARBA00023134"/>
    </source>
</evidence>
<dbReference type="GeneID" id="68113601"/>
<dbReference type="SMART" id="SM00175">
    <property type="entry name" value="RAB"/>
    <property type="match status" value="1"/>
</dbReference>
<dbReference type="OrthoDB" id="265044at2759"/>
<dbReference type="GO" id="GO:0005525">
    <property type="term" value="F:GTP binding"/>
    <property type="evidence" value="ECO:0007669"/>
    <property type="project" value="UniProtKB-KW"/>
</dbReference>
<reference evidence="4 5" key="1">
    <citation type="journal article" date="2019" name="Sci. Rep.">
        <title>Nanopore sequencing improves the draft genome of the human pathogenic amoeba Naegleria fowleri.</title>
        <authorList>
            <person name="Liechti N."/>
            <person name="Schurch N."/>
            <person name="Bruggmann R."/>
            <person name="Wittwer M."/>
        </authorList>
    </citation>
    <scope>NUCLEOTIDE SEQUENCE [LARGE SCALE GENOMIC DNA]</scope>
    <source>
        <strain evidence="4 5">ATCC 30894</strain>
    </source>
</reference>
<dbReference type="GO" id="GO:0007165">
    <property type="term" value="P:signal transduction"/>
    <property type="evidence" value="ECO:0007669"/>
    <property type="project" value="InterPro"/>
</dbReference>
<dbReference type="VEuPathDB" id="AmoebaDB:FDP41_006383"/>
<dbReference type="InterPro" id="IPR001806">
    <property type="entry name" value="Small_GTPase"/>
</dbReference>
<dbReference type="AlphaFoldDB" id="A0A6A5BIU0"/>
<dbReference type="PANTHER" id="PTHR24070">
    <property type="entry name" value="RAS, DI-RAS, AND RHEB FAMILY MEMBERS OF SMALL GTPASE SUPERFAMILY"/>
    <property type="match status" value="1"/>
</dbReference>
<dbReference type="PRINTS" id="PR00449">
    <property type="entry name" value="RASTRNSFRMNG"/>
</dbReference>
<organism evidence="4 5">
    <name type="scientific">Naegleria fowleri</name>
    <name type="common">Brain eating amoeba</name>
    <dbReference type="NCBI Taxonomy" id="5763"/>
    <lineage>
        <taxon>Eukaryota</taxon>
        <taxon>Discoba</taxon>
        <taxon>Heterolobosea</taxon>
        <taxon>Tetramitia</taxon>
        <taxon>Eutetramitia</taxon>
        <taxon>Vahlkampfiidae</taxon>
        <taxon>Naegleria</taxon>
    </lineage>
</organism>
<dbReference type="RefSeq" id="XP_044559064.1">
    <property type="nucleotide sequence ID" value="XM_044710012.1"/>
</dbReference>
<dbReference type="GO" id="GO:0003924">
    <property type="term" value="F:GTPase activity"/>
    <property type="evidence" value="ECO:0007669"/>
    <property type="project" value="InterPro"/>
</dbReference>
<dbReference type="VEuPathDB" id="AmoebaDB:NF0089540"/>
<feature type="compositionally biased region" description="Low complexity" evidence="3">
    <location>
        <begin position="203"/>
        <end position="236"/>
    </location>
</feature>
<dbReference type="SMART" id="SM00173">
    <property type="entry name" value="RAS"/>
    <property type="match status" value="1"/>
</dbReference>
<gene>
    <name evidence="4" type="ORF">FDP41_006383</name>
</gene>
<dbReference type="Gene3D" id="3.40.50.300">
    <property type="entry name" value="P-loop containing nucleotide triphosphate hydrolases"/>
    <property type="match status" value="1"/>
</dbReference>
<accession>A0A6A5BIU0</accession>
<dbReference type="NCBIfam" id="TIGR00231">
    <property type="entry name" value="small_GTP"/>
    <property type="match status" value="1"/>
</dbReference>